<accession>A0ABW2AH48</accession>
<evidence type="ECO:0000313" key="1">
    <source>
        <dbReference type="EMBL" id="MFC6706258.1"/>
    </source>
</evidence>
<dbReference type="Proteomes" id="UP001596298">
    <property type="component" value="Unassembled WGS sequence"/>
</dbReference>
<proteinExistence type="predicted"/>
<keyword evidence="2" id="KW-1185">Reference proteome</keyword>
<comment type="caution">
    <text evidence="1">The sequence shown here is derived from an EMBL/GenBank/DDBJ whole genome shotgun (WGS) entry which is preliminary data.</text>
</comment>
<protein>
    <recommendedName>
        <fullName evidence="3">Sigma-70 family RNA polymerase sigma factor</fullName>
    </recommendedName>
</protein>
<reference evidence="2" key="1">
    <citation type="journal article" date="2019" name="Int. J. Syst. Evol. Microbiol.">
        <title>The Global Catalogue of Microorganisms (GCM) 10K type strain sequencing project: providing services to taxonomists for standard genome sequencing and annotation.</title>
        <authorList>
            <consortium name="The Broad Institute Genomics Platform"/>
            <consortium name="The Broad Institute Genome Sequencing Center for Infectious Disease"/>
            <person name="Wu L."/>
            <person name="Ma J."/>
        </authorList>
    </citation>
    <scope>NUCLEOTIDE SEQUENCE [LARGE SCALE GENOMIC DNA]</scope>
    <source>
        <strain evidence="2">CCUG 58127</strain>
    </source>
</reference>
<organism evidence="1 2">
    <name type="scientific">Flexivirga alba</name>
    <dbReference type="NCBI Taxonomy" id="702742"/>
    <lineage>
        <taxon>Bacteria</taxon>
        <taxon>Bacillati</taxon>
        <taxon>Actinomycetota</taxon>
        <taxon>Actinomycetes</taxon>
        <taxon>Micrococcales</taxon>
        <taxon>Dermacoccaceae</taxon>
        <taxon>Flexivirga</taxon>
    </lineage>
</organism>
<sequence length="488" mass="53123">MCARRNDGIEGFIAARNQDLHHDAYLLTASQQRSEQLVAVVLAELSRGRVDLAQAASTARQRMARAVAQLDETTPSDLSDLPARFRPVAALTTRQRAILTMRLVDHQDQRCTARSLDLSTSDIKQSYAAIPAELVDRTTPTDLRQLLGDFGDLAEFPDTATTLAAMRAVPPPPHRPWWTYAAATLVIALAVTSLWASQARHTDRLRNAVVLNQIHGSHFPAYTQGYQLIDIREVQPGHTATMSLGAQDAVVIECATGQADQTVVARLSSRATGEFDTSCSTAGSQQHLAPVDGQTHLAIDDFSRKEWPVAIYRHLTWDEYPVAHMDFIVQDDRTLASARPADATGHPIPPVTAGKVLTLRGAGGHVNGSFTAALRKPAGRGNTVPVLSALLSPTTTGQFKLLVDRRAPEATTACGTLDPPVYGQQRTGICSIVDRQVPQVDYQDWGTLNSDARTMTIEFTVTHALGPWTLQLVYDTYRTHAYGAVTPD</sequence>
<evidence type="ECO:0008006" key="3">
    <source>
        <dbReference type="Google" id="ProtNLM"/>
    </source>
</evidence>
<name>A0ABW2AH48_9MICO</name>
<gene>
    <name evidence="1" type="ORF">ACFQDH_13555</name>
</gene>
<evidence type="ECO:0000313" key="2">
    <source>
        <dbReference type="Proteomes" id="UP001596298"/>
    </source>
</evidence>
<dbReference type="RefSeq" id="WP_382402149.1">
    <property type="nucleotide sequence ID" value="NZ_JBHSWH010000001.1"/>
</dbReference>
<dbReference type="EMBL" id="JBHSWH010000001">
    <property type="protein sequence ID" value="MFC6706258.1"/>
    <property type="molecule type" value="Genomic_DNA"/>
</dbReference>